<dbReference type="EMBL" id="DYVY01000096">
    <property type="protein sequence ID" value="HJF94333.1"/>
    <property type="molecule type" value="Genomic_DNA"/>
</dbReference>
<organism evidence="2 3">
    <name type="scientific">Lachnoclostridium phocaeense</name>
    <dbReference type="NCBI Taxonomy" id="1871021"/>
    <lineage>
        <taxon>Bacteria</taxon>
        <taxon>Bacillati</taxon>
        <taxon>Bacillota</taxon>
        <taxon>Clostridia</taxon>
        <taxon>Lachnospirales</taxon>
        <taxon>Lachnospiraceae</taxon>
    </lineage>
</organism>
<dbReference type="Gene3D" id="1.25.40.10">
    <property type="entry name" value="Tetratricopeptide repeat domain"/>
    <property type="match status" value="1"/>
</dbReference>
<dbReference type="Pfam" id="PF17128">
    <property type="entry name" value="DUF5107"/>
    <property type="match status" value="1"/>
</dbReference>
<evidence type="ECO:0000313" key="3">
    <source>
        <dbReference type="Proteomes" id="UP000769156"/>
    </source>
</evidence>
<evidence type="ECO:0000259" key="1">
    <source>
        <dbReference type="Pfam" id="PF17128"/>
    </source>
</evidence>
<dbReference type="AlphaFoldDB" id="A0A921I106"/>
<reference evidence="2" key="1">
    <citation type="journal article" date="2021" name="PeerJ">
        <title>Extensive microbial diversity within the chicken gut microbiome revealed by metagenomics and culture.</title>
        <authorList>
            <person name="Gilroy R."/>
            <person name="Ravi A."/>
            <person name="Getino M."/>
            <person name="Pursley I."/>
            <person name="Horton D.L."/>
            <person name="Alikhan N.F."/>
            <person name="Baker D."/>
            <person name="Gharbi K."/>
            <person name="Hall N."/>
            <person name="Watson M."/>
            <person name="Adriaenssens E.M."/>
            <person name="Foster-Nyarko E."/>
            <person name="Jarju S."/>
            <person name="Secka A."/>
            <person name="Antonio M."/>
            <person name="Oren A."/>
            <person name="Chaudhuri R.R."/>
            <person name="La Ragione R."/>
            <person name="Hildebrand F."/>
            <person name="Pallen M.J."/>
        </authorList>
    </citation>
    <scope>NUCLEOTIDE SEQUENCE</scope>
    <source>
        <strain evidence="2">ChiSjej5B23-16112</strain>
    </source>
</reference>
<feature type="domain" description="DUF5107" evidence="1">
    <location>
        <begin position="55"/>
        <end position="329"/>
    </location>
</feature>
<protein>
    <submittedName>
        <fullName evidence="2">DUF5107 domain-containing protein</fullName>
    </submittedName>
</protein>
<gene>
    <name evidence="2" type="ORF">K8V82_06020</name>
</gene>
<evidence type="ECO:0000313" key="2">
    <source>
        <dbReference type="EMBL" id="HJF94333.1"/>
    </source>
</evidence>
<dbReference type="Proteomes" id="UP000769156">
    <property type="component" value="Unassembled WGS sequence"/>
</dbReference>
<reference evidence="2" key="2">
    <citation type="submission" date="2021-09" db="EMBL/GenBank/DDBJ databases">
        <authorList>
            <person name="Gilroy R."/>
        </authorList>
    </citation>
    <scope>NUCLEOTIDE SEQUENCE</scope>
    <source>
        <strain evidence="2">ChiSjej5B23-16112</strain>
    </source>
</reference>
<proteinExistence type="predicted"/>
<sequence>MRPELRFETKKMRVAGLGKESCLPDLLGEKILQNELVFRLDEEDELYEGYGRRKNAYPYRQYNCYTRKLEERDVAVAVLENDCLRAVFLPEYGGRLWELWDKERNRNLLYTNDVLQFSNLAVRNAWFSGGVEWNIGVIGHTPLTTEPLYVAQTALESGEPVLRMYEYERIRKVPYQMDFWLGEKDRFLNCRMRIVNESSQVVPMYWWSNMAVPEYEGGRVIVPADKAFTYADGAVYKVDIPVVDGVDVTEYQNIPRSVDYFFDIPEEAPKYVANVDREGSGLLQMSSKRLRSRKLFSWGNQDGSDRWQEFLTDKAGRYIEIQAGLGKTQYGCLPMAPHTAWEWLEQYGPLHLTEEERALPHASRSALLTAAVQEAGEPARMEQILADTKAMAKSSARLISGGSGYGALRRQGKWTEHLAFQIPGGPLETWQKFFETGVLPVPDVMQRPDEFLIDGDNIGFLEDTLADSNKENWYAFYQAGVWLTQDEQAGKARKMLETSLELAENPWAYHALACLSLREDRQKEAEEKILRGMELASGLAEWADRLSYMKEGFKMLYMMEASEKICRFYEKMEEQLKEESRLKFYYISALHRLGQDREALRLLEEKGGLLLEDIREGEDSIGELWQSLHRNEADGEKKLPHQYNFSAS</sequence>
<dbReference type="InterPro" id="IPR011990">
    <property type="entry name" value="TPR-like_helical_dom_sf"/>
</dbReference>
<name>A0A921I106_9FIRM</name>
<accession>A0A921I106</accession>
<comment type="caution">
    <text evidence="2">The sequence shown here is derived from an EMBL/GenBank/DDBJ whole genome shotgun (WGS) entry which is preliminary data.</text>
</comment>
<dbReference type="InterPro" id="IPR033396">
    <property type="entry name" value="DUF5107"/>
</dbReference>
<dbReference type="SUPFAM" id="SSF48452">
    <property type="entry name" value="TPR-like"/>
    <property type="match status" value="1"/>
</dbReference>